<organism evidence="1 2">
    <name type="scientific">Eretmocerus hayati</name>
    <dbReference type="NCBI Taxonomy" id="131215"/>
    <lineage>
        <taxon>Eukaryota</taxon>
        <taxon>Metazoa</taxon>
        <taxon>Ecdysozoa</taxon>
        <taxon>Arthropoda</taxon>
        <taxon>Hexapoda</taxon>
        <taxon>Insecta</taxon>
        <taxon>Pterygota</taxon>
        <taxon>Neoptera</taxon>
        <taxon>Endopterygota</taxon>
        <taxon>Hymenoptera</taxon>
        <taxon>Apocrita</taxon>
        <taxon>Proctotrupomorpha</taxon>
        <taxon>Chalcidoidea</taxon>
        <taxon>Aphelinidae</taxon>
        <taxon>Aphelininae</taxon>
        <taxon>Eretmocerus</taxon>
    </lineage>
</organism>
<keyword evidence="2" id="KW-1185">Reference proteome</keyword>
<dbReference type="Proteomes" id="UP001239111">
    <property type="component" value="Chromosome 1"/>
</dbReference>
<evidence type="ECO:0000313" key="2">
    <source>
        <dbReference type="Proteomes" id="UP001239111"/>
    </source>
</evidence>
<comment type="caution">
    <text evidence="1">The sequence shown here is derived from an EMBL/GenBank/DDBJ whole genome shotgun (WGS) entry which is preliminary data.</text>
</comment>
<protein>
    <submittedName>
        <fullName evidence="1">Uncharacterized protein</fullName>
    </submittedName>
</protein>
<dbReference type="EMBL" id="CM056741">
    <property type="protein sequence ID" value="KAJ8684312.1"/>
    <property type="molecule type" value="Genomic_DNA"/>
</dbReference>
<evidence type="ECO:0000313" key="1">
    <source>
        <dbReference type="EMBL" id="KAJ8684312.1"/>
    </source>
</evidence>
<name>A0ACC2PPN8_9HYME</name>
<reference evidence="1" key="1">
    <citation type="submission" date="2023-04" db="EMBL/GenBank/DDBJ databases">
        <title>A chromosome-level genome assembly of the parasitoid wasp Eretmocerus hayati.</title>
        <authorList>
            <person name="Zhong Y."/>
            <person name="Liu S."/>
            <person name="Liu Y."/>
        </authorList>
    </citation>
    <scope>NUCLEOTIDE SEQUENCE</scope>
    <source>
        <strain evidence="1">ZJU_SS_LIU_2023</strain>
    </source>
</reference>
<gene>
    <name evidence="1" type="ORF">QAD02_020104</name>
</gene>
<accession>A0ACC2PPN8</accession>
<proteinExistence type="predicted"/>
<sequence>MNFVAGTISLCFVAAVQAAPRVVGGSDAPDGKYPYQVSLRSGDFHFCGGSIINKRWILTAAHCVQGNEGSSINVIAGTNLLNGGVEQLYKSEYITAHKNFSMFRLVNDIGLIRVNRDIEFNEKVQPIKLPDREFSKPDMSVVLTGWGTTELGGSVPNNLQQIDLKVIDQKQCKKHWSPIYKITESHICTLTAAGEGACHGDSGGPLVADGIQLGIVSFGKPCAEGKPDVFTRVHTFIDWIDEQLHRDETQSNVLL</sequence>